<keyword evidence="7" id="KW-0732">Signal</keyword>
<dbReference type="PANTHER" id="PTHR46832:SF1">
    <property type="entry name" value="5'-METHYLTHIOADENOSINE_S-ADENOSYLHOMOCYSTEINE NUCLEOSIDASE"/>
    <property type="match status" value="1"/>
</dbReference>
<dbReference type="GO" id="GO:0008930">
    <property type="term" value="F:methylthioadenosine nucleosidase activity"/>
    <property type="evidence" value="ECO:0007669"/>
    <property type="project" value="InterPro"/>
</dbReference>
<evidence type="ECO:0000256" key="6">
    <source>
        <dbReference type="SAM" id="MobiDB-lite"/>
    </source>
</evidence>
<dbReference type="RefSeq" id="WP_106011728.1">
    <property type="nucleotide sequence ID" value="NZ_CP027226.1"/>
</dbReference>
<evidence type="ECO:0000256" key="4">
    <source>
        <dbReference type="ARBA" id="ARBA00022801"/>
    </source>
</evidence>
<feature type="chain" id="PRO_5015659142" description="adenosylhomocysteine nucleosidase" evidence="7">
    <location>
        <begin position="26"/>
        <end position="317"/>
    </location>
</feature>
<keyword evidence="3" id="KW-0028">Amino-acid biosynthesis</keyword>
<gene>
    <name evidence="9" type="primary">mtnN</name>
    <name evidence="9" type="ORF">C5Q98_00175</name>
</gene>
<name>A0A2S0KL33_9FIRM</name>
<dbReference type="KEGG" id="fsa:C5Q98_00175"/>
<dbReference type="GO" id="GO:0009164">
    <property type="term" value="P:nucleoside catabolic process"/>
    <property type="evidence" value="ECO:0007669"/>
    <property type="project" value="InterPro"/>
</dbReference>
<dbReference type="Proteomes" id="UP000237947">
    <property type="component" value="Chromosome"/>
</dbReference>
<dbReference type="CDD" id="cd09008">
    <property type="entry name" value="MTAN"/>
    <property type="match status" value="1"/>
</dbReference>
<dbReference type="Gene3D" id="3.40.50.1580">
    <property type="entry name" value="Nucleoside phosphorylase domain"/>
    <property type="match status" value="1"/>
</dbReference>
<evidence type="ECO:0000259" key="8">
    <source>
        <dbReference type="Pfam" id="PF01048"/>
    </source>
</evidence>
<feature type="region of interest" description="Disordered" evidence="6">
    <location>
        <begin position="28"/>
        <end position="71"/>
    </location>
</feature>
<feature type="domain" description="Nucleoside phosphorylase" evidence="8">
    <location>
        <begin position="70"/>
        <end position="305"/>
    </location>
</feature>
<feature type="signal peptide" evidence="7">
    <location>
        <begin position="1"/>
        <end position="25"/>
    </location>
</feature>
<dbReference type="SUPFAM" id="SSF53167">
    <property type="entry name" value="Purine and uridine phosphorylases"/>
    <property type="match status" value="1"/>
</dbReference>
<dbReference type="PANTHER" id="PTHR46832">
    <property type="entry name" value="5'-METHYLTHIOADENOSINE/S-ADENOSYLHOMOCYSTEINE NUCLEOSIDASE"/>
    <property type="match status" value="1"/>
</dbReference>
<dbReference type="AlphaFoldDB" id="A0A2S0KL33"/>
<reference evidence="10" key="1">
    <citation type="submission" date="2018-02" db="EMBL/GenBank/DDBJ databases">
        <authorList>
            <person name="Holder M.E."/>
            <person name="Ajami N.J."/>
            <person name="Petrosino J.F."/>
        </authorList>
    </citation>
    <scope>NUCLEOTIDE SEQUENCE [LARGE SCALE GENOMIC DNA]</scope>
    <source>
        <strain evidence="10">CCUG 47711</strain>
    </source>
</reference>
<evidence type="ECO:0000256" key="7">
    <source>
        <dbReference type="SAM" id="SignalP"/>
    </source>
</evidence>
<dbReference type="Pfam" id="PF01048">
    <property type="entry name" value="PNP_UDP_1"/>
    <property type="match status" value="1"/>
</dbReference>
<keyword evidence="5" id="KW-0486">Methionine biosynthesis</keyword>
<keyword evidence="4" id="KW-0378">Hydrolase</keyword>
<dbReference type="InterPro" id="IPR010049">
    <property type="entry name" value="MTA_SAH_Nsdase"/>
</dbReference>
<comment type="pathway">
    <text evidence="1">Amino-acid biosynthesis; L-methionine biosynthesis via salvage pathway; S-methyl-5-thio-alpha-D-ribose 1-phosphate from S-methyl-5'-thioadenosine (hydrolase route): step 1/2.</text>
</comment>
<organism evidence="9 10">
    <name type="scientific">Fastidiosipila sanguinis</name>
    <dbReference type="NCBI Taxonomy" id="236753"/>
    <lineage>
        <taxon>Bacteria</taxon>
        <taxon>Bacillati</taxon>
        <taxon>Bacillota</taxon>
        <taxon>Clostridia</taxon>
        <taxon>Eubacteriales</taxon>
        <taxon>Oscillospiraceae</taxon>
        <taxon>Fastidiosipila</taxon>
    </lineage>
</organism>
<dbReference type="EMBL" id="CP027226">
    <property type="protein sequence ID" value="AVM41740.1"/>
    <property type="molecule type" value="Genomic_DNA"/>
</dbReference>
<dbReference type="PROSITE" id="PS51257">
    <property type="entry name" value="PROKAR_LIPOPROTEIN"/>
    <property type="match status" value="1"/>
</dbReference>
<evidence type="ECO:0000256" key="5">
    <source>
        <dbReference type="ARBA" id="ARBA00023167"/>
    </source>
</evidence>
<dbReference type="InterPro" id="IPR000845">
    <property type="entry name" value="Nucleoside_phosphorylase_d"/>
</dbReference>
<evidence type="ECO:0000313" key="10">
    <source>
        <dbReference type="Proteomes" id="UP000237947"/>
    </source>
</evidence>
<proteinExistence type="predicted"/>
<dbReference type="InterPro" id="IPR035994">
    <property type="entry name" value="Nucleoside_phosphorylase_sf"/>
</dbReference>
<feature type="compositionally biased region" description="Basic and acidic residues" evidence="6">
    <location>
        <begin position="50"/>
        <end position="68"/>
    </location>
</feature>
<evidence type="ECO:0000256" key="1">
    <source>
        <dbReference type="ARBA" id="ARBA00004945"/>
    </source>
</evidence>
<evidence type="ECO:0000256" key="2">
    <source>
        <dbReference type="ARBA" id="ARBA00011974"/>
    </source>
</evidence>
<dbReference type="OrthoDB" id="9792278at2"/>
<dbReference type="GO" id="GO:0019509">
    <property type="term" value="P:L-methionine salvage from methylthioadenosine"/>
    <property type="evidence" value="ECO:0007669"/>
    <property type="project" value="UniProtKB-UniPathway"/>
</dbReference>
<dbReference type="UniPathway" id="UPA00904">
    <property type="reaction ID" value="UER00871"/>
</dbReference>
<dbReference type="GO" id="GO:0005829">
    <property type="term" value="C:cytosol"/>
    <property type="evidence" value="ECO:0007669"/>
    <property type="project" value="TreeGrafter"/>
</dbReference>
<accession>A0A2S0KL33</accession>
<keyword evidence="10" id="KW-1185">Reference proteome</keyword>
<dbReference type="EC" id="3.2.2.9" evidence="2"/>
<dbReference type="GO" id="GO:0008782">
    <property type="term" value="F:adenosylhomocysteine nucleosidase activity"/>
    <property type="evidence" value="ECO:0007669"/>
    <property type="project" value="UniProtKB-EC"/>
</dbReference>
<dbReference type="NCBIfam" id="TIGR01704">
    <property type="entry name" value="MTA_SAH-Nsdase"/>
    <property type="match status" value="1"/>
</dbReference>
<protein>
    <recommendedName>
        <fullName evidence="2">adenosylhomocysteine nucleosidase</fullName>
        <ecNumber evidence="2">3.2.2.9</ecNumber>
    </recommendedName>
</protein>
<evidence type="ECO:0000313" key="9">
    <source>
        <dbReference type="EMBL" id="AVM41740.1"/>
    </source>
</evidence>
<evidence type="ECO:0000256" key="3">
    <source>
        <dbReference type="ARBA" id="ARBA00022605"/>
    </source>
</evidence>
<feature type="compositionally biased region" description="Polar residues" evidence="6">
    <location>
        <begin position="39"/>
        <end position="49"/>
    </location>
</feature>
<sequence>MKVRNFKKAAAIVLALSLSVLGLSACQNQNTPDSKESDSSMSAEVSKNTEASKENTEATTENKSEETSRPIVVIGPMESEYAILESTLENPEETLIGPYKFVRGIISGQDVVTLRSYVGMTNAAIVTTLAIQEFNPSAVIFQGTSGGHNPAYHQGDIVLGENIINIGAYYSPHKDAGQGSDFTEWDMPGIQMKSETPGKFEDVEVLHSDAKLLEIAKSVAYDHGNVYVGTISSGDIWNKEIDRINYLHEEYGSDCEEMEGHAVAQVCYQFDVPVLGIRILSNSELHPEEEFDHIFGEYCQKFSIDVIKAIAAANQDK</sequence>
<dbReference type="GO" id="GO:0019284">
    <property type="term" value="P:L-methionine salvage from S-adenosylmethionine"/>
    <property type="evidence" value="ECO:0007669"/>
    <property type="project" value="TreeGrafter"/>
</dbReference>